<dbReference type="EMBL" id="CP064936">
    <property type="protein sequence ID" value="QQA02145.1"/>
    <property type="molecule type" value="Genomic_DNA"/>
</dbReference>
<dbReference type="Proteomes" id="UP000595224">
    <property type="component" value="Chromosome"/>
</dbReference>
<dbReference type="AlphaFoldDB" id="A0A7T3RFK7"/>
<name>A0A7T3RFK7_9SPIR</name>
<evidence type="ECO:0008006" key="3">
    <source>
        <dbReference type="Google" id="ProtNLM"/>
    </source>
</evidence>
<keyword evidence="2" id="KW-1185">Reference proteome</keyword>
<gene>
    <name evidence="1" type="ORF">IWA51_06090</name>
</gene>
<reference evidence="1 2" key="1">
    <citation type="submission" date="2020-11" db="EMBL/GenBank/DDBJ databases">
        <title>Treponema Peruensis nv. sp., first commensal Treponema isolated from human feces.</title>
        <authorList>
            <person name="Belkhou C."/>
            <person name="Raes J."/>
        </authorList>
    </citation>
    <scope>NUCLEOTIDE SEQUENCE [LARGE SCALE GENOMIC DNA]</scope>
    <source>
        <strain evidence="1 2">RCC2812</strain>
    </source>
</reference>
<dbReference type="KEGG" id="tper:IWA51_06090"/>
<accession>A0A7T3RFK7</accession>
<proteinExistence type="predicted"/>
<evidence type="ECO:0000313" key="2">
    <source>
        <dbReference type="Proteomes" id="UP000595224"/>
    </source>
</evidence>
<dbReference type="RefSeq" id="WP_198443607.1">
    <property type="nucleotide sequence ID" value="NZ_CBCSHE010000040.1"/>
</dbReference>
<organism evidence="1 2">
    <name type="scientific">Treponema peruense</name>
    <dbReference type="NCBI Taxonomy" id="2787628"/>
    <lineage>
        <taxon>Bacteria</taxon>
        <taxon>Pseudomonadati</taxon>
        <taxon>Spirochaetota</taxon>
        <taxon>Spirochaetia</taxon>
        <taxon>Spirochaetales</taxon>
        <taxon>Treponemataceae</taxon>
        <taxon>Treponema</taxon>
    </lineage>
</organism>
<protein>
    <recommendedName>
        <fullName evidence="3">AAA domain-containing protein</fullName>
    </recommendedName>
</protein>
<sequence>MKIKNFGPIKNGFNDNNGYFEVKRVTIFIGDQGTGKITVAKLFSTFSWLEKAIYRGQYSQFIKCAI</sequence>
<evidence type="ECO:0000313" key="1">
    <source>
        <dbReference type="EMBL" id="QQA02145.1"/>
    </source>
</evidence>